<reference evidence="9" key="1">
    <citation type="submission" date="2020-11" db="EMBL/GenBank/DDBJ databases">
        <authorList>
            <person name="Koelle M."/>
            <person name="Horta M.A.C."/>
            <person name="Nowrousian M."/>
            <person name="Ohm R.A."/>
            <person name="Benz P."/>
            <person name="Pilgard A."/>
        </authorList>
    </citation>
    <scope>NUCLEOTIDE SEQUENCE</scope>
    <source>
        <strain evidence="9">FPRL280</strain>
    </source>
</reference>
<evidence type="ECO:0000259" key="8">
    <source>
        <dbReference type="PROSITE" id="PS51329"/>
    </source>
</evidence>
<dbReference type="InterPro" id="IPR017901">
    <property type="entry name" value="C-CAP_CF_C-like"/>
</dbReference>
<comment type="similarity">
    <text evidence="2">Belongs to the TBCC family.</text>
</comment>
<feature type="coiled-coil region" evidence="6">
    <location>
        <begin position="40"/>
        <end position="86"/>
    </location>
</feature>
<reference evidence="9" key="2">
    <citation type="journal article" name="Front. Microbiol.">
        <title>Degradative Capacity of Two Strains of Rhodonia placenta: From Phenotype to Genotype.</title>
        <authorList>
            <person name="Kolle M."/>
            <person name="Horta M.A.C."/>
            <person name="Nowrousian M."/>
            <person name="Ohm R.A."/>
            <person name="Benz J.P."/>
            <person name="Pilgard A."/>
        </authorList>
    </citation>
    <scope>NUCLEOTIDE SEQUENCE</scope>
    <source>
        <strain evidence="9">FPRL280</strain>
    </source>
</reference>
<dbReference type="EMBL" id="JADOXO010000044">
    <property type="protein sequence ID" value="KAF9817361.1"/>
    <property type="molecule type" value="Genomic_DNA"/>
</dbReference>
<sequence>MSESNQSLAQKFYAHFHATRSEFQSRLEAVNAVAPASGALEQLSVDVAKLRKELTDATDYLPSYDQRQYELHLKEIEESLDRLRSASTVKPKFAFKRKTPKATGTPALSPVSSSLTPAVSVSSENEPTSRSLALSGRSHAYLDFTSLHFPPSAASDLTMSDLDHCIVNLLPLANESRSSLFTALHVRNVRNCVIILPPIDGSALLHDLTQCTLVLGCHQYRMHTSTQVNVYLSVASNPIIEHCSSIRFAGYPSCLANRLGGGASISDITPMMIQDFSHIRPTPSPNWAMLSRERAVADEDWLQAMHGERNDVDTTLTRLLPSL</sequence>
<feature type="region of interest" description="Disordered" evidence="7">
    <location>
        <begin position="100"/>
        <end position="127"/>
    </location>
</feature>
<evidence type="ECO:0000256" key="2">
    <source>
        <dbReference type="ARBA" id="ARBA00008848"/>
    </source>
</evidence>
<organism evidence="9 10">
    <name type="scientific">Rhodonia placenta</name>
    <dbReference type="NCBI Taxonomy" id="104341"/>
    <lineage>
        <taxon>Eukaryota</taxon>
        <taxon>Fungi</taxon>
        <taxon>Dikarya</taxon>
        <taxon>Basidiomycota</taxon>
        <taxon>Agaricomycotina</taxon>
        <taxon>Agaricomycetes</taxon>
        <taxon>Polyporales</taxon>
        <taxon>Adustoporiaceae</taxon>
        <taxon>Rhodonia</taxon>
    </lineage>
</organism>
<keyword evidence="4" id="KW-0007">Acetylation</keyword>
<dbReference type="PANTHER" id="PTHR15139">
    <property type="entry name" value="TUBULIN FOLDING COFACTOR C"/>
    <property type="match status" value="1"/>
</dbReference>
<evidence type="ECO:0000256" key="7">
    <source>
        <dbReference type="SAM" id="MobiDB-lite"/>
    </source>
</evidence>
<keyword evidence="6" id="KW-0175">Coiled coil</keyword>
<dbReference type="Pfam" id="PF16752">
    <property type="entry name" value="TBCC_N"/>
    <property type="match status" value="1"/>
</dbReference>
<accession>A0A8H7P5P0</accession>
<evidence type="ECO:0000313" key="9">
    <source>
        <dbReference type="EMBL" id="KAF9817361.1"/>
    </source>
</evidence>
<evidence type="ECO:0000256" key="6">
    <source>
        <dbReference type="SAM" id="Coils"/>
    </source>
</evidence>
<dbReference type="InterPro" id="IPR012945">
    <property type="entry name" value="Tubulin-bd_cofactor_C_dom"/>
</dbReference>
<dbReference type="InterPro" id="IPR016098">
    <property type="entry name" value="CAP/MinC_C"/>
</dbReference>
<dbReference type="InterPro" id="IPR031925">
    <property type="entry name" value="TBCC_N"/>
</dbReference>
<comment type="subunit">
    <text evidence="5">Supercomplex made of cofactors A to E. Cofactors A and D function by capturing and stabilizing tubulin in a quasi-native conformation. Cofactor E binds to the cofactor D-tubulin complex; interaction with cofactor C then causes the release of tubulin polypeptides that are committed to the native state.</text>
</comment>
<dbReference type="Gene3D" id="2.160.20.70">
    <property type="match status" value="1"/>
</dbReference>
<dbReference type="GO" id="GO:0007021">
    <property type="term" value="P:tubulin complex assembly"/>
    <property type="evidence" value="ECO:0007669"/>
    <property type="project" value="TreeGrafter"/>
</dbReference>
<dbReference type="PROSITE" id="PS51329">
    <property type="entry name" value="C_CAP_COFACTOR_C"/>
    <property type="match status" value="1"/>
</dbReference>
<evidence type="ECO:0000313" key="10">
    <source>
        <dbReference type="Proteomes" id="UP000639403"/>
    </source>
</evidence>
<feature type="compositionally biased region" description="Low complexity" evidence="7">
    <location>
        <begin position="105"/>
        <end position="123"/>
    </location>
</feature>
<dbReference type="Proteomes" id="UP000639403">
    <property type="component" value="Unassembled WGS sequence"/>
</dbReference>
<dbReference type="GO" id="GO:0007023">
    <property type="term" value="P:post-chaperonin tubulin folding pathway"/>
    <property type="evidence" value="ECO:0007669"/>
    <property type="project" value="InterPro"/>
</dbReference>
<evidence type="ECO:0000256" key="4">
    <source>
        <dbReference type="ARBA" id="ARBA00022990"/>
    </source>
</evidence>
<comment type="subcellular location">
    <subcellularLocation>
        <location evidence="1">Cytoplasm</location>
    </subcellularLocation>
</comment>
<comment type="caution">
    <text evidence="9">The sequence shown here is derived from an EMBL/GenBank/DDBJ whole genome shotgun (WGS) entry which is preliminary data.</text>
</comment>
<gene>
    <name evidence="9" type="ORF">IEO21_03502</name>
</gene>
<dbReference type="InterPro" id="IPR038397">
    <property type="entry name" value="TBCC_N_sf"/>
</dbReference>
<dbReference type="Pfam" id="PF07986">
    <property type="entry name" value="TBCC"/>
    <property type="match status" value="1"/>
</dbReference>
<evidence type="ECO:0000256" key="1">
    <source>
        <dbReference type="ARBA" id="ARBA00004496"/>
    </source>
</evidence>
<proteinExistence type="inferred from homology"/>
<dbReference type="GO" id="GO:0015631">
    <property type="term" value="F:tubulin binding"/>
    <property type="evidence" value="ECO:0007669"/>
    <property type="project" value="InterPro"/>
</dbReference>
<keyword evidence="3" id="KW-0963">Cytoplasm</keyword>
<dbReference type="PANTHER" id="PTHR15139:SF0">
    <property type="entry name" value="TUBULIN-SPECIFIC CHAPERONE C"/>
    <property type="match status" value="1"/>
</dbReference>
<dbReference type="InterPro" id="IPR027684">
    <property type="entry name" value="TBCC"/>
</dbReference>
<dbReference type="Gene3D" id="1.20.58.1250">
    <property type="entry name" value="Tubulin Binding Cofactor C, N-terminal domain"/>
    <property type="match status" value="1"/>
</dbReference>
<protein>
    <recommendedName>
        <fullName evidence="8">C-CAP/cofactor C-like domain-containing protein</fullName>
    </recommendedName>
</protein>
<name>A0A8H7P5P0_9APHY</name>
<evidence type="ECO:0000256" key="5">
    <source>
        <dbReference type="ARBA" id="ARBA00026055"/>
    </source>
</evidence>
<dbReference type="AlphaFoldDB" id="A0A8H7P5P0"/>
<dbReference type="GO" id="GO:0005737">
    <property type="term" value="C:cytoplasm"/>
    <property type="evidence" value="ECO:0007669"/>
    <property type="project" value="UniProtKB-SubCell"/>
</dbReference>
<feature type="domain" description="C-CAP/cofactor C-like" evidence="8">
    <location>
        <begin position="106"/>
        <end position="270"/>
    </location>
</feature>
<evidence type="ECO:0000256" key="3">
    <source>
        <dbReference type="ARBA" id="ARBA00022490"/>
    </source>
</evidence>